<organism evidence="2">
    <name type="scientific">Diabrotica virgifera virgifera</name>
    <name type="common">western corn rootworm</name>
    <dbReference type="NCBI Taxonomy" id="50390"/>
    <lineage>
        <taxon>Eukaryota</taxon>
        <taxon>Metazoa</taxon>
        <taxon>Ecdysozoa</taxon>
        <taxon>Arthropoda</taxon>
        <taxon>Hexapoda</taxon>
        <taxon>Insecta</taxon>
        <taxon>Pterygota</taxon>
        <taxon>Neoptera</taxon>
        <taxon>Endopterygota</taxon>
        <taxon>Coleoptera</taxon>
        <taxon>Polyphaga</taxon>
        <taxon>Cucujiformia</taxon>
        <taxon>Chrysomeloidea</taxon>
        <taxon>Chrysomelidae</taxon>
        <taxon>Galerucinae</taxon>
        <taxon>Diabroticina</taxon>
        <taxon>Diabroticites</taxon>
        <taxon>Diabrotica</taxon>
    </lineage>
</organism>
<dbReference type="OrthoDB" id="539634at2759"/>
<dbReference type="InterPro" id="IPR011990">
    <property type="entry name" value="TPR-like_helical_dom_sf"/>
</dbReference>
<dbReference type="SMART" id="SM00028">
    <property type="entry name" value="TPR"/>
    <property type="match status" value="2"/>
</dbReference>
<dbReference type="InterPro" id="IPR038906">
    <property type="entry name" value="TTC36"/>
</dbReference>
<evidence type="ECO:0000313" key="2">
    <source>
        <dbReference type="RefSeq" id="XP_028145728.1"/>
    </source>
</evidence>
<protein>
    <submittedName>
        <fullName evidence="2">Tetratricopeptide repeat protein 36 homolog</fullName>
    </submittedName>
</protein>
<dbReference type="PANTHER" id="PTHR21405:SF0">
    <property type="entry name" value="TETRATRICOPEPTIDE REPEAT PROTEIN 36"/>
    <property type="match status" value="1"/>
</dbReference>
<dbReference type="AlphaFoldDB" id="A0A6P7GKI6"/>
<dbReference type="InterPro" id="IPR019734">
    <property type="entry name" value="TPR_rpt"/>
</dbReference>
<dbReference type="GO" id="GO:0006570">
    <property type="term" value="P:tyrosine metabolic process"/>
    <property type="evidence" value="ECO:0007669"/>
    <property type="project" value="TreeGrafter"/>
</dbReference>
<name>A0A6P7GKI6_DIAVI</name>
<dbReference type="RefSeq" id="XP_028145728.1">
    <property type="nucleotide sequence ID" value="XM_028289927.1"/>
</dbReference>
<reference evidence="2" key="1">
    <citation type="submission" date="2025-08" db="UniProtKB">
        <authorList>
            <consortium name="RefSeq"/>
        </authorList>
    </citation>
    <scope>IDENTIFICATION</scope>
</reference>
<dbReference type="FunCoup" id="A0A6P7GKI6">
    <property type="interactions" value="14"/>
</dbReference>
<sequence length="178" mass="20383">MSGQLSERDNAIVNCIFNPNLPIGEGIQCEELKDVETLSEDQEITRQMEIEAVNMAEKGNLTDALRIINKAIELAPSRPSLYNNRANILQYLRRFEDAFEDVTKAIQLCSDKHKKTLSLAYCQRGILHKIFERTDSAREDFETSAKMGNKFARKQLVELNPYAALCNQMLRQVMDKLK</sequence>
<gene>
    <name evidence="2" type="primary">LOC114339296</name>
</gene>
<evidence type="ECO:0000256" key="1">
    <source>
        <dbReference type="ARBA" id="ARBA00006995"/>
    </source>
</evidence>
<proteinExistence type="inferred from homology"/>
<dbReference type="Pfam" id="PF13181">
    <property type="entry name" value="TPR_8"/>
    <property type="match status" value="1"/>
</dbReference>
<dbReference type="PANTHER" id="PTHR21405">
    <property type="entry name" value="CDNA SEQUENCE BC021608"/>
    <property type="match status" value="1"/>
</dbReference>
<dbReference type="Gene3D" id="1.25.40.10">
    <property type="entry name" value="Tetratricopeptide repeat domain"/>
    <property type="match status" value="1"/>
</dbReference>
<accession>A0A6P7GKI6</accession>
<comment type="similarity">
    <text evidence="1">Belongs to the TTC36 family.</text>
</comment>
<dbReference type="InParanoid" id="A0A6P7GKI6"/>
<dbReference type="SUPFAM" id="SSF48452">
    <property type="entry name" value="TPR-like"/>
    <property type="match status" value="1"/>
</dbReference>